<evidence type="ECO:0000256" key="1">
    <source>
        <dbReference type="ARBA" id="ARBA00004752"/>
    </source>
</evidence>
<dbReference type="NCBIfam" id="TIGR02073">
    <property type="entry name" value="PBP_1c"/>
    <property type="match status" value="1"/>
</dbReference>
<keyword evidence="9" id="KW-0511">Multifunctional enzyme</keyword>
<evidence type="ECO:0000256" key="8">
    <source>
        <dbReference type="ARBA" id="ARBA00022801"/>
    </source>
</evidence>
<sequence length="653" mass="69006">MRRWRRWGFGLALVVGSVLLLDRLCPPDLSRFEAVAREVVDRQGRPLSMLPVRGGIWRLRTTAADVPPSLLAMLVAAEDRRFDWHPGVDPIAVLRAAGQWIAAGRVVSGASTLSMQAARLLEPRPRSLRAKAIEAFRAVQLEARYGKQGVLSIWLTLAPQGGNLEGVRAGALAWFGREARDLDPAESALLIALARRPEALRPDRHPVAARAARDAVLAIRAADAKGLSAADQRIGLASAMPAGRQAMPHLAPHLSRSLEANGIRVPTTLDAALQRSAEALAEATLLRLPERAALAMVIAEIGPREMRALVGGDWLSASRAGSLDLTRAVRSPGSALKPALYALAFEMGVAEPGRVLEDLPHLFGGYAPENFDRAFTGRVTAATALRHSLNLPAVALLDRVGPFRFAGLLRDAGAAPRLPARAAPSLPLALGGAGLTLRELTGLYAMLGGQGMAAPLAVQPGPAPELHRVLSARAAGQVAGVLVQNFPGGGPTGIAWKTGTSWGGRDAWAFGFDGKHVAGVWIGRPDGTALPGATGLHLALPVLAQIFSRLPAAPLEPMVVRASTNDRSADRLRLVFPSPGAVLRRDDEAMSVTLRAQGGQRPLAFLVDGAPLPAEPARREAAWHPPGPGFYRITVLDALGGAARAEVRVVEPE</sequence>
<proteinExistence type="inferred from homology"/>
<comment type="similarity">
    <text evidence="2">In the C-terminal section; belongs to the transpeptidase family.</text>
</comment>
<dbReference type="InterPro" id="IPR009647">
    <property type="entry name" value="PBP_C"/>
</dbReference>
<evidence type="ECO:0000256" key="6">
    <source>
        <dbReference type="ARBA" id="ARBA00022676"/>
    </source>
</evidence>
<dbReference type="EMBL" id="QKYU01000013">
    <property type="protein sequence ID" value="PZW44944.1"/>
    <property type="molecule type" value="Genomic_DNA"/>
</dbReference>
<dbReference type="Pfam" id="PF00905">
    <property type="entry name" value="Transpeptidase"/>
    <property type="match status" value="1"/>
</dbReference>
<keyword evidence="4" id="KW-0121">Carboxypeptidase</keyword>
<keyword evidence="7" id="KW-0808">Transferase</keyword>
<keyword evidence="5" id="KW-0645">Protease</keyword>
<evidence type="ECO:0000259" key="13">
    <source>
        <dbReference type="Pfam" id="PF00912"/>
    </source>
</evidence>
<dbReference type="InterPro" id="IPR001264">
    <property type="entry name" value="Glyco_trans_51"/>
</dbReference>
<dbReference type="UniPathway" id="UPA00219"/>
<reference evidence="15 16" key="1">
    <citation type="submission" date="2018-06" db="EMBL/GenBank/DDBJ databases">
        <title>Genomic Encyclopedia of Archaeal and Bacterial Type Strains, Phase II (KMG-II): from individual species to whole genera.</title>
        <authorList>
            <person name="Goeker M."/>
        </authorList>
    </citation>
    <scope>NUCLEOTIDE SEQUENCE [LARGE SCALE GENOMIC DNA]</scope>
    <source>
        <strain evidence="15 16">DSM 24525</strain>
    </source>
</reference>
<protein>
    <recommendedName>
        <fullName evidence="10">peptidoglycan glycosyltransferase</fullName>
        <ecNumber evidence="10">2.4.99.28</ecNumber>
    </recommendedName>
</protein>
<dbReference type="InterPro" id="IPR001460">
    <property type="entry name" value="PCN-bd_Tpept"/>
</dbReference>
<dbReference type="Pfam" id="PF06832">
    <property type="entry name" value="BiPBP_C"/>
    <property type="match status" value="1"/>
</dbReference>
<evidence type="ECO:0000259" key="12">
    <source>
        <dbReference type="Pfam" id="PF00905"/>
    </source>
</evidence>
<evidence type="ECO:0000256" key="11">
    <source>
        <dbReference type="ARBA" id="ARBA00049902"/>
    </source>
</evidence>
<keyword evidence="6" id="KW-0328">Glycosyltransferase</keyword>
<comment type="pathway">
    <text evidence="1">Cell wall biogenesis; peptidoglycan biosynthesis.</text>
</comment>
<dbReference type="GO" id="GO:0008955">
    <property type="term" value="F:peptidoglycan glycosyltransferase activity"/>
    <property type="evidence" value="ECO:0007669"/>
    <property type="project" value="UniProtKB-EC"/>
</dbReference>
<feature type="domain" description="Glycosyl transferase family 51" evidence="13">
    <location>
        <begin position="58"/>
        <end position="218"/>
    </location>
</feature>
<dbReference type="InterPro" id="IPR036950">
    <property type="entry name" value="PBP_transglycosylase"/>
</dbReference>
<comment type="caution">
    <text evidence="15">The sequence shown here is derived from an EMBL/GenBank/DDBJ whole genome shotgun (WGS) entry which is preliminary data.</text>
</comment>
<dbReference type="InterPro" id="IPR012338">
    <property type="entry name" value="Beta-lactam/transpept-like"/>
</dbReference>
<dbReference type="Pfam" id="PF00912">
    <property type="entry name" value="Transgly"/>
    <property type="match status" value="1"/>
</dbReference>
<keyword evidence="16" id="KW-1185">Reference proteome</keyword>
<dbReference type="Gene3D" id="1.10.3810.10">
    <property type="entry name" value="Biosynthetic peptidoglycan transglycosylase-like"/>
    <property type="match status" value="1"/>
</dbReference>
<dbReference type="EC" id="2.4.99.28" evidence="10"/>
<evidence type="ECO:0000259" key="14">
    <source>
        <dbReference type="Pfam" id="PF06832"/>
    </source>
</evidence>
<comment type="catalytic activity">
    <reaction evidence="11">
        <text>[GlcNAc-(1-&gt;4)-Mur2Ac(oyl-L-Ala-gamma-D-Glu-L-Lys-D-Ala-D-Ala)](n)-di-trans,octa-cis-undecaprenyl diphosphate + beta-D-GlcNAc-(1-&gt;4)-Mur2Ac(oyl-L-Ala-gamma-D-Glu-L-Lys-D-Ala-D-Ala)-di-trans,octa-cis-undecaprenyl diphosphate = [GlcNAc-(1-&gt;4)-Mur2Ac(oyl-L-Ala-gamma-D-Glu-L-Lys-D-Ala-D-Ala)](n+1)-di-trans,octa-cis-undecaprenyl diphosphate + di-trans,octa-cis-undecaprenyl diphosphate + H(+)</text>
        <dbReference type="Rhea" id="RHEA:23708"/>
        <dbReference type="Rhea" id="RHEA-COMP:9602"/>
        <dbReference type="Rhea" id="RHEA-COMP:9603"/>
        <dbReference type="ChEBI" id="CHEBI:15378"/>
        <dbReference type="ChEBI" id="CHEBI:58405"/>
        <dbReference type="ChEBI" id="CHEBI:60033"/>
        <dbReference type="ChEBI" id="CHEBI:78435"/>
        <dbReference type="EC" id="2.4.99.28"/>
    </reaction>
</comment>
<comment type="similarity">
    <text evidence="3">In the N-terminal section; belongs to the glycosyltransferase 51 family.</text>
</comment>
<dbReference type="Gene3D" id="3.40.710.10">
    <property type="entry name" value="DD-peptidase/beta-lactamase superfamily"/>
    <property type="match status" value="1"/>
</dbReference>
<dbReference type="GO" id="GO:0009252">
    <property type="term" value="P:peptidoglycan biosynthetic process"/>
    <property type="evidence" value="ECO:0007669"/>
    <property type="project" value="UniProtKB-UniPathway"/>
</dbReference>
<dbReference type="GO" id="GO:0008658">
    <property type="term" value="F:penicillin binding"/>
    <property type="evidence" value="ECO:0007669"/>
    <property type="project" value="InterPro"/>
</dbReference>
<evidence type="ECO:0000313" key="16">
    <source>
        <dbReference type="Proteomes" id="UP000249688"/>
    </source>
</evidence>
<organism evidence="15 16">
    <name type="scientific">Humitalea rosea</name>
    <dbReference type="NCBI Taxonomy" id="990373"/>
    <lineage>
        <taxon>Bacteria</taxon>
        <taxon>Pseudomonadati</taxon>
        <taxon>Pseudomonadota</taxon>
        <taxon>Alphaproteobacteria</taxon>
        <taxon>Acetobacterales</taxon>
        <taxon>Roseomonadaceae</taxon>
        <taxon>Humitalea</taxon>
    </lineage>
</organism>
<name>A0A2W7IE59_9PROT</name>
<evidence type="ECO:0000256" key="7">
    <source>
        <dbReference type="ARBA" id="ARBA00022679"/>
    </source>
</evidence>
<evidence type="ECO:0000256" key="2">
    <source>
        <dbReference type="ARBA" id="ARBA00007090"/>
    </source>
</evidence>
<evidence type="ECO:0000256" key="5">
    <source>
        <dbReference type="ARBA" id="ARBA00022670"/>
    </source>
</evidence>
<dbReference type="InterPro" id="IPR050396">
    <property type="entry name" value="Glycosyltr_51/Transpeptidase"/>
</dbReference>
<feature type="domain" description="Penicillin-binding C-terminal" evidence="14">
    <location>
        <begin position="565"/>
        <end position="647"/>
    </location>
</feature>
<keyword evidence="8" id="KW-0378">Hydrolase</keyword>
<dbReference type="InterPro" id="IPR011815">
    <property type="entry name" value="PBP_1c"/>
</dbReference>
<dbReference type="GO" id="GO:0004180">
    <property type="term" value="F:carboxypeptidase activity"/>
    <property type="evidence" value="ECO:0007669"/>
    <property type="project" value="UniProtKB-KW"/>
</dbReference>
<dbReference type="GO" id="GO:0006508">
    <property type="term" value="P:proteolysis"/>
    <property type="evidence" value="ECO:0007669"/>
    <property type="project" value="UniProtKB-KW"/>
</dbReference>
<evidence type="ECO:0000256" key="3">
    <source>
        <dbReference type="ARBA" id="ARBA00007739"/>
    </source>
</evidence>
<dbReference type="OrthoDB" id="9766909at2"/>
<evidence type="ECO:0000256" key="10">
    <source>
        <dbReference type="ARBA" id="ARBA00044770"/>
    </source>
</evidence>
<dbReference type="SUPFAM" id="SSF53955">
    <property type="entry name" value="Lysozyme-like"/>
    <property type="match status" value="1"/>
</dbReference>
<evidence type="ECO:0000256" key="9">
    <source>
        <dbReference type="ARBA" id="ARBA00023268"/>
    </source>
</evidence>
<gene>
    <name evidence="15" type="ORF">C8P66_113111</name>
</gene>
<dbReference type="PANTHER" id="PTHR32282">
    <property type="entry name" value="BINDING PROTEIN TRANSPEPTIDASE, PUTATIVE-RELATED"/>
    <property type="match status" value="1"/>
</dbReference>
<dbReference type="Proteomes" id="UP000249688">
    <property type="component" value="Unassembled WGS sequence"/>
</dbReference>
<dbReference type="SUPFAM" id="SSF56601">
    <property type="entry name" value="beta-lactamase/transpeptidase-like"/>
    <property type="match status" value="1"/>
</dbReference>
<evidence type="ECO:0000256" key="4">
    <source>
        <dbReference type="ARBA" id="ARBA00022645"/>
    </source>
</evidence>
<dbReference type="AlphaFoldDB" id="A0A2W7IE59"/>
<evidence type="ECO:0000313" key="15">
    <source>
        <dbReference type="EMBL" id="PZW44944.1"/>
    </source>
</evidence>
<dbReference type="GO" id="GO:0030288">
    <property type="term" value="C:outer membrane-bounded periplasmic space"/>
    <property type="evidence" value="ECO:0007669"/>
    <property type="project" value="TreeGrafter"/>
</dbReference>
<dbReference type="InterPro" id="IPR023346">
    <property type="entry name" value="Lysozyme-like_dom_sf"/>
</dbReference>
<dbReference type="PANTHER" id="PTHR32282:SF15">
    <property type="entry name" value="PENICILLIN-BINDING PROTEIN 1C"/>
    <property type="match status" value="1"/>
</dbReference>
<accession>A0A2W7IE59</accession>
<dbReference type="RefSeq" id="WP_111398660.1">
    <property type="nucleotide sequence ID" value="NZ_QKYU01000013.1"/>
</dbReference>
<feature type="domain" description="Penicillin-binding protein transpeptidase" evidence="12">
    <location>
        <begin position="324"/>
        <end position="413"/>
    </location>
</feature>